<feature type="region of interest" description="Disordered" evidence="3">
    <location>
        <begin position="447"/>
        <end position="466"/>
    </location>
</feature>
<feature type="compositionally biased region" description="Polar residues" evidence="3">
    <location>
        <begin position="1016"/>
        <end position="1025"/>
    </location>
</feature>
<feature type="compositionally biased region" description="Basic and acidic residues" evidence="3">
    <location>
        <begin position="677"/>
        <end position="694"/>
    </location>
</feature>
<feature type="region of interest" description="Disordered" evidence="3">
    <location>
        <begin position="179"/>
        <end position="269"/>
    </location>
</feature>
<feature type="region of interest" description="Disordered" evidence="3">
    <location>
        <begin position="291"/>
        <end position="319"/>
    </location>
</feature>
<feature type="region of interest" description="Disordered" evidence="3">
    <location>
        <begin position="658"/>
        <end position="708"/>
    </location>
</feature>
<feature type="compositionally biased region" description="Basic and acidic residues" evidence="3">
    <location>
        <begin position="219"/>
        <end position="246"/>
    </location>
</feature>
<feature type="compositionally biased region" description="Polar residues" evidence="3">
    <location>
        <begin position="1280"/>
        <end position="1289"/>
    </location>
</feature>
<dbReference type="EnsemblPlants" id="Kaladp0039s0096.1.v1.1">
    <property type="protein sequence ID" value="Kaladp0039s0096.1.v1.1"/>
    <property type="gene ID" value="Kaladp0039s0096.v1.1"/>
</dbReference>
<dbReference type="Gramene" id="Kaladp0039s0096.1.v1.1">
    <property type="protein sequence ID" value="Kaladp0039s0096.1.v1.1"/>
    <property type="gene ID" value="Kaladp0039s0096.v1.1"/>
</dbReference>
<feature type="compositionally biased region" description="Polar residues" evidence="3">
    <location>
        <begin position="104"/>
        <end position="130"/>
    </location>
</feature>
<feature type="region of interest" description="Disordered" evidence="3">
    <location>
        <begin position="948"/>
        <end position="976"/>
    </location>
</feature>
<feature type="compositionally biased region" description="Basic and acidic residues" evidence="3">
    <location>
        <begin position="517"/>
        <end position="526"/>
    </location>
</feature>
<accession>A0A7N0TK46</accession>
<feature type="compositionally biased region" description="Low complexity" evidence="3">
    <location>
        <begin position="58"/>
        <end position="85"/>
    </location>
</feature>
<feature type="compositionally biased region" description="Polar residues" evidence="3">
    <location>
        <begin position="1400"/>
        <end position="1411"/>
    </location>
</feature>
<feature type="coiled-coil region" evidence="2">
    <location>
        <begin position="764"/>
        <end position="802"/>
    </location>
</feature>
<feature type="region of interest" description="Disordered" evidence="3">
    <location>
        <begin position="1014"/>
        <end position="1033"/>
    </location>
</feature>
<dbReference type="InterPro" id="IPR009738">
    <property type="entry name" value="BAT2_N"/>
</dbReference>
<feature type="compositionally biased region" description="Low complexity" evidence="3">
    <location>
        <begin position="1135"/>
        <end position="1149"/>
    </location>
</feature>
<feature type="region of interest" description="Disordered" evidence="3">
    <location>
        <begin position="625"/>
        <end position="646"/>
    </location>
</feature>
<keyword evidence="2" id="KW-0175">Coiled coil</keyword>
<name>A0A7N0TK46_KALFE</name>
<dbReference type="PANTHER" id="PTHR34805">
    <property type="entry name" value="PROTEIN MODIFIER OF SNC1 1"/>
    <property type="match status" value="1"/>
</dbReference>
<keyword evidence="1" id="KW-0597">Phosphoprotein</keyword>
<feature type="region of interest" description="Disordered" evidence="3">
    <location>
        <begin position="1"/>
        <end position="157"/>
    </location>
</feature>
<reference evidence="5" key="1">
    <citation type="submission" date="2021-01" db="UniProtKB">
        <authorList>
            <consortium name="EnsemblPlants"/>
        </authorList>
    </citation>
    <scope>IDENTIFICATION</scope>
</reference>
<keyword evidence="6" id="KW-1185">Reference proteome</keyword>
<feature type="region of interest" description="Disordered" evidence="3">
    <location>
        <begin position="346"/>
        <end position="366"/>
    </location>
</feature>
<feature type="compositionally biased region" description="Basic and acidic residues" evidence="3">
    <location>
        <begin position="493"/>
        <end position="509"/>
    </location>
</feature>
<evidence type="ECO:0000313" key="6">
    <source>
        <dbReference type="Proteomes" id="UP000594263"/>
    </source>
</evidence>
<feature type="compositionally biased region" description="Basic and acidic residues" evidence="3">
    <location>
        <begin position="1227"/>
        <end position="1240"/>
    </location>
</feature>
<evidence type="ECO:0000256" key="3">
    <source>
        <dbReference type="SAM" id="MobiDB-lite"/>
    </source>
</evidence>
<dbReference type="PANTHER" id="PTHR34805:SF1">
    <property type="entry name" value="PROTEIN MODIFIER OF SNC1 1"/>
    <property type="match status" value="1"/>
</dbReference>
<feature type="compositionally biased region" description="Basic and acidic residues" evidence="3">
    <location>
        <begin position="883"/>
        <end position="895"/>
    </location>
</feature>
<feature type="region of interest" description="Disordered" evidence="3">
    <location>
        <begin position="1128"/>
        <end position="1149"/>
    </location>
</feature>
<dbReference type="GO" id="GO:0040029">
    <property type="term" value="P:epigenetic regulation of gene expression"/>
    <property type="evidence" value="ECO:0007669"/>
    <property type="project" value="TreeGrafter"/>
</dbReference>
<feature type="region of interest" description="Disordered" evidence="3">
    <location>
        <begin position="1038"/>
        <end position="1070"/>
    </location>
</feature>
<feature type="compositionally biased region" description="Polar residues" evidence="3">
    <location>
        <begin position="179"/>
        <end position="189"/>
    </location>
</feature>
<feature type="compositionally biased region" description="Polar residues" evidence="3">
    <location>
        <begin position="142"/>
        <end position="157"/>
    </location>
</feature>
<protein>
    <recommendedName>
        <fullName evidence="4">BAT2 N-terminal domain-containing protein</fullName>
    </recommendedName>
</protein>
<dbReference type="OMA" id="ERTISHW"/>
<dbReference type="InterPro" id="IPR038808">
    <property type="entry name" value="MOS1-like"/>
</dbReference>
<proteinExistence type="predicted"/>
<sequence>MTSSMGTGERKWASSTRRGGMTVLGKVAVPKPINLPSQKLENHGMDPNVEIVPKGTLSWGSRSSSPASNAWGSSSLSLNTDNGRPSSGGSGTRPSTGGSDKAYESSTNAWGSNSRPSSASGALTSSQASGASLRPRSADTRPGSSQLSRFAEPSNENSVAWAAAGSGDNMVMISKAHSKNGNFSLSSGDFPTLGSEKEDPPKIAHTSPEGDDTVPNARINRDNVDHGRRDSPPYEEGRRPNIEKWQGDPLQRNPNMSMPPQHFPPWHGAPVGSPPVGVWYRGPPGAPSYVPPGGPRYGPPGAPPYGQSGPPYGPSGVPPYGPLIGPGGFPVEHPYYRPPMPAPVIGNSHPVPHHGSGPRGLHQNNGEMYRPHIPDGHFRPGMPMRPGFFPGPVPYEGYYPPPIGYCGPNDRDHPFMGPAGGPAVYDRHLNPNDPDTCNSQSATVVHVSNEKPSGPDQVSSGQRHEPHEQYKVLLKQQGVEHEWGGNTTATDSQFEKGYRRRPSSYEKDQGAGSFNGEKTDSRRVPSREGGPTRGSFTHGGSQFHGRERLSDGAKSMKGGNNVEKNLVDELSTSEAVGAPKDSSLIKKIEGLNAKARGTDVKQDAALNSSWDEGKSRSHIISKAPHLTNAKSHGGGSVNPPTSHGIEVAFGNKNYELTADGGPNSSLKLPNSGPQIRTDYRGKGKPDILETEGRRSKAHSGHISTTVSSSKLETVNLELQDHRLNMSAGKPESSLEGKDIVPDSASLSIPIDIQEQRAKKREIAKQRAMQLQREEEERIKEQKAKAQAKLEELDRRTKLMESSTVKVEMVSSGGLTNCKEEDSQPELPVSIGIAPESRPSLEISPLVPNNISPGTQTLEPQRQISKRDHHGDVMSHQQSYAEPEGGHHETDAKVEPQHYGGNNANKHKRKGLKEKQKLQPEKIVKDSVDSLKYGNDATEEVTKNVSVLAEPVGPQRTKNNMTGKNKHKMEEASSSSAIMQTVAPKNADVVKASVDSGVAQSPNVDELSQLLPPVSSIDWSQSTGPQAPQLKEETLIRVNNYSRYQNSRKQPRNQQGNRTVDKSHGSDTVIWAPVRQQNKVVIEDSSLKVVTEEAGDKSKKSDHVQNSIKNKRAEIERYVPKPVAKELAQQVGVQQPTSPTTKSTDSSATKVETAFDSRVGDNNYNRHARAPGAWRQRFSAESSHGHGLEDGSLGSAVVSKVIYIPTDKNKVVHLDDIHIPTEKNKVIHLDSSDSQENKKLSDGWNSPDEWNNNAGKVSDASVPSLRDQGSFNRGKRHYNKGNRNTGTYTQDGLHVKGQTQADIDVVHSHSTVSNSAEQDRIALCTEPHLEGGHPSSYWNSKSQNLSAHNHRATKPGGAGQNFSGEISRFVKKERNLHVDHFQPEDLKLDDGVSNRPFASAKPNTGSFSNTGPQDGKKERKMVMPRVGSHALNPNSRVPVEQAPPVENLYDRPHSSSGMRKNANQSNRNVRGHESQGEWNMLDQDRRYQNQPSGRSRPRHNNNAHYEYKPKGQGHLSGADGGNLQQERQAIPIQVEAGGTD</sequence>
<organism evidence="5 6">
    <name type="scientific">Kalanchoe fedtschenkoi</name>
    <name type="common">Lavender scallops</name>
    <name type="synonym">South American air plant</name>
    <dbReference type="NCBI Taxonomy" id="63787"/>
    <lineage>
        <taxon>Eukaryota</taxon>
        <taxon>Viridiplantae</taxon>
        <taxon>Streptophyta</taxon>
        <taxon>Embryophyta</taxon>
        <taxon>Tracheophyta</taxon>
        <taxon>Spermatophyta</taxon>
        <taxon>Magnoliopsida</taxon>
        <taxon>eudicotyledons</taxon>
        <taxon>Gunneridae</taxon>
        <taxon>Pentapetalae</taxon>
        <taxon>Saxifragales</taxon>
        <taxon>Crassulaceae</taxon>
        <taxon>Kalanchoe</taxon>
    </lineage>
</organism>
<feature type="compositionally biased region" description="Pro residues" evidence="3">
    <location>
        <begin position="291"/>
        <end position="303"/>
    </location>
</feature>
<feature type="compositionally biased region" description="Polar residues" evidence="3">
    <location>
        <begin position="1453"/>
        <end position="1467"/>
    </location>
</feature>
<feature type="compositionally biased region" description="Basic and acidic residues" evidence="3">
    <location>
        <begin position="912"/>
        <end position="922"/>
    </location>
</feature>
<feature type="region of interest" description="Disordered" evidence="3">
    <location>
        <begin position="1227"/>
        <end position="1291"/>
    </location>
</feature>
<feature type="region of interest" description="Disordered" evidence="3">
    <location>
        <begin position="479"/>
        <end position="586"/>
    </location>
</feature>
<dbReference type="Proteomes" id="UP000594263">
    <property type="component" value="Unplaced"/>
</dbReference>
<evidence type="ECO:0000259" key="4">
    <source>
        <dbReference type="Pfam" id="PF07001"/>
    </source>
</evidence>
<feature type="compositionally biased region" description="Polar residues" evidence="3">
    <location>
        <begin position="662"/>
        <end position="674"/>
    </location>
</feature>
<feature type="compositionally biased region" description="Polar residues" evidence="3">
    <location>
        <begin position="846"/>
        <end position="862"/>
    </location>
</feature>
<feature type="domain" description="BAT2 N-terminal" evidence="4">
    <location>
        <begin position="15"/>
        <end position="165"/>
    </location>
</feature>
<evidence type="ECO:0000256" key="2">
    <source>
        <dbReference type="SAM" id="Coils"/>
    </source>
</evidence>
<feature type="region of interest" description="Disordered" evidence="3">
    <location>
        <begin position="803"/>
        <end position="922"/>
    </location>
</feature>
<evidence type="ECO:0000256" key="1">
    <source>
        <dbReference type="ARBA" id="ARBA00022553"/>
    </source>
</evidence>
<evidence type="ECO:0000313" key="5">
    <source>
        <dbReference type="EnsemblPlants" id="Kaladp0039s0096.1.v1.1"/>
    </source>
</evidence>
<feature type="compositionally biased region" description="Polar residues" evidence="3">
    <location>
        <begin position="1038"/>
        <end position="1057"/>
    </location>
</feature>
<feature type="region of interest" description="Disordered" evidence="3">
    <location>
        <begin position="1386"/>
        <end position="1539"/>
    </location>
</feature>
<dbReference type="Pfam" id="PF07001">
    <property type="entry name" value="BAT2_N"/>
    <property type="match status" value="1"/>
</dbReference>